<comment type="caution">
    <text evidence="1">The sequence shown here is derived from an EMBL/GenBank/DDBJ whole genome shotgun (WGS) entry which is preliminary data.</text>
</comment>
<organism evidence="1 2">
    <name type="scientific">Bosea vestrisii</name>
    <dbReference type="NCBI Taxonomy" id="151416"/>
    <lineage>
        <taxon>Bacteria</taxon>
        <taxon>Pseudomonadati</taxon>
        <taxon>Pseudomonadota</taxon>
        <taxon>Alphaproteobacteria</taxon>
        <taxon>Hyphomicrobiales</taxon>
        <taxon>Boseaceae</taxon>
        <taxon>Bosea</taxon>
    </lineage>
</organism>
<dbReference type="EMBL" id="JBHSLV010000009">
    <property type="protein sequence ID" value="MFC5392198.1"/>
    <property type="molecule type" value="Genomic_DNA"/>
</dbReference>
<accession>A0ABW0H4Q5</accession>
<proteinExistence type="predicted"/>
<evidence type="ECO:0000313" key="1">
    <source>
        <dbReference type="EMBL" id="MFC5392198.1"/>
    </source>
</evidence>
<protein>
    <submittedName>
        <fullName evidence="1">Uncharacterized protein</fullName>
    </submittedName>
</protein>
<gene>
    <name evidence="1" type="ORF">ACFPPC_06025</name>
</gene>
<dbReference type="Proteomes" id="UP001596104">
    <property type="component" value="Unassembled WGS sequence"/>
</dbReference>
<dbReference type="RefSeq" id="WP_377006934.1">
    <property type="nucleotide sequence ID" value="NZ_JBHSLV010000009.1"/>
</dbReference>
<name>A0ABW0H4Q5_9HYPH</name>
<keyword evidence="2" id="KW-1185">Reference proteome</keyword>
<evidence type="ECO:0000313" key="2">
    <source>
        <dbReference type="Proteomes" id="UP001596104"/>
    </source>
</evidence>
<reference evidence="2" key="1">
    <citation type="journal article" date="2019" name="Int. J. Syst. Evol. Microbiol.">
        <title>The Global Catalogue of Microorganisms (GCM) 10K type strain sequencing project: providing services to taxonomists for standard genome sequencing and annotation.</title>
        <authorList>
            <consortium name="The Broad Institute Genomics Platform"/>
            <consortium name="The Broad Institute Genome Sequencing Center for Infectious Disease"/>
            <person name="Wu L."/>
            <person name="Ma J."/>
        </authorList>
    </citation>
    <scope>NUCLEOTIDE SEQUENCE [LARGE SCALE GENOMIC DNA]</scope>
    <source>
        <strain evidence="2">CGMCC 1.16326</strain>
    </source>
</reference>
<sequence length="417" mass="44728">MAHFVKPLGASDAGFRQGSNGALASMTIGPVGTTKVVVLWGGGRGGEILKLAALDPKGNRLATTRYLGQEGGHKPDPDGDDRWFLRYELKTASAGTGTLTALDKTGMPFARIELIVETGSVSKIDQTIRGADISTTETQSSVVTSSVIPFKSSPVPKGSTLTMGAATAPVHELLFRMNKDGTTYWIGACVPENTSDFTRAYVFFHPDTMASTDNGTYATFTGNWPRVQRYTLIQGVQLAEVRPMVLLVPFMTAASRTNQSTTNMFASHGFDTLNTIMDACQAAIGKTPRGTKLDTVGVASFSSGIEHLVRFAINVGGTGIIKEQIDFDSAFITKQKHSNLPKLAGATNIQVTQMSPHDPRVKDAKIRSHKWLQLDADAWPTTSFGAPRKGGVVDGFTLHNNIGNFMFRAMMSASSVT</sequence>